<dbReference type="PROSITE" id="PS51755">
    <property type="entry name" value="OMPR_PHOB"/>
    <property type="match status" value="1"/>
</dbReference>
<accession>A0ABR6S5V3</accession>
<evidence type="ECO:0000313" key="7">
    <source>
        <dbReference type="Proteomes" id="UP000570851"/>
    </source>
</evidence>
<sequence>MKFLLVEDDERIAASLTEALTDNNYAIDVAGDGEEGWDFITAFDYDLILLDVMLPKLNGIELCQRLRQRGYGLPVLMLTARDSSTDKVLGLDAGADDYVIKPFDLKELLARIRALLRRGNTTISTFLEWGGLRLDPANCTVTYKEQLLLMTPKEYQLLELFLRNNGYVLSRRQILDHLWSSIDPPGQDTVKVHIRGIRQKLKAAGAKDDFIETVYGLGYRLNQNF</sequence>
<dbReference type="PANTHER" id="PTHR48111">
    <property type="entry name" value="REGULATOR OF RPOS"/>
    <property type="match status" value="1"/>
</dbReference>
<feature type="domain" description="Response regulatory" evidence="4">
    <location>
        <begin position="2"/>
        <end position="116"/>
    </location>
</feature>
<feature type="modified residue" description="4-aspartylphosphate" evidence="2">
    <location>
        <position position="51"/>
    </location>
</feature>
<dbReference type="InterPro" id="IPR001789">
    <property type="entry name" value="Sig_transdc_resp-reg_receiver"/>
</dbReference>
<evidence type="ECO:0000313" key="6">
    <source>
        <dbReference type="EMBL" id="MBC1301747.1"/>
    </source>
</evidence>
<dbReference type="EMBL" id="JACKZP010000019">
    <property type="protein sequence ID" value="MBC1301747.1"/>
    <property type="molecule type" value="Genomic_DNA"/>
</dbReference>
<dbReference type="Pfam" id="PF00486">
    <property type="entry name" value="Trans_reg_C"/>
    <property type="match status" value="1"/>
</dbReference>
<evidence type="ECO:0000256" key="1">
    <source>
        <dbReference type="ARBA" id="ARBA00023125"/>
    </source>
</evidence>
<dbReference type="CDD" id="cd00383">
    <property type="entry name" value="trans_reg_C"/>
    <property type="match status" value="1"/>
</dbReference>
<dbReference type="PROSITE" id="PS50110">
    <property type="entry name" value="RESPONSE_REGULATORY"/>
    <property type="match status" value="1"/>
</dbReference>
<protein>
    <submittedName>
        <fullName evidence="6">Response regulator transcription factor</fullName>
    </submittedName>
</protein>
<gene>
    <name evidence="6" type="ORF">GNE12_07425</name>
</gene>
<feature type="domain" description="OmpR/PhoB-type" evidence="5">
    <location>
        <begin position="124"/>
        <end position="223"/>
    </location>
</feature>
<dbReference type="InterPro" id="IPR039420">
    <property type="entry name" value="WalR-like"/>
</dbReference>
<dbReference type="Gene3D" id="3.40.50.2300">
    <property type="match status" value="1"/>
</dbReference>
<dbReference type="SMART" id="SM00862">
    <property type="entry name" value="Trans_reg_C"/>
    <property type="match status" value="1"/>
</dbReference>
<dbReference type="CDD" id="cd19935">
    <property type="entry name" value="REC_OmpR_CusR-like"/>
    <property type="match status" value="1"/>
</dbReference>
<dbReference type="RefSeq" id="WP_011320773.1">
    <property type="nucleotide sequence ID" value="NZ_JACKZP010000019.1"/>
</dbReference>
<name>A0ABR6S5V3_ANAVA</name>
<organism evidence="6 7">
    <name type="scientific">Trichormus variabilis N2B</name>
    <dbReference type="NCBI Taxonomy" id="2681315"/>
    <lineage>
        <taxon>Bacteria</taxon>
        <taxon>Bacillati</taxon>
        <taxon>Cyanobacteriota</taxon>
        <taxon>Cyanophyceae</taxon>
        <taxon>Nostocales</taxon>
        <taxon>Nostocaceae</taxon>
        <taxon>Trichormus</taxon>
    </lineage>
</organism>
<evidence type="ECO:0000256" key="3">
    <source>
        <dbReference type="PROSITE-ProRule" id="PRU01091"/>
    </source>
</evidence>
<keyword evidence="2" id="KW-0597">Phosphoprotein</keyword>
<evidence type="ECO:0000259" key="5">
    <source>
        <dbReference type="PROSITE" id="PS51755"/>
    </source>
</evidence>
<dbReference type="Gene3D" id="1.10.10.10">
    <property type="entry name" value="Winged helix-like DNA-binding domain superfamily/Winged helix DNA-binding domain"/>
    <property type="match status" value="1"/>
</dbReference>
<comment type="caution">
    <text evidence="6">The sequence shown here is derived from an EMBL/GenBank/DDBJ whole genome shotgun (WGS) entry which is preliminary data.</text>
</comment>
<proteinExistence type="predicted"/>
<reference evidence="6 7" key="1">
    <citation type="submission" date="2019-11" db="EMBL/GenBank/DDBJ databases">
        <title>Comparison of genomes from free-living endosymbiotic cyanobacteria isolated from Azolla.</title>
        <authorList>
            <person name="Thiel T."/>
            <person name="Pratte B."/>
        </authorList>
    </citation>
    <scope>NUCLEOTIDE SEQUENCE [LARGE SCALE GENOMIC DNA]</scope>
    <source>
        <strain evidence="6 7">N2B</strain>
    </source>
</reference>
<keyword evidence="7" id="KW-1185">Reference proteome</keyword>
<dbReference type="SMART" id="SM00448">
    <property type="entry name" value="REC"/>
    <property type="match status" value="1"/>
</dbReference>
<dbReference type="InterPro" id="IPR011006">
    <property type="entry name" value="CheY-like_superfamily"/>
</dbReference>
<evidence type="ECO:0000256" key="2">
    <source>
        <dbReference type="PROSITE-ProRule" id="PRU00169"/>
    </source>
</evidence>
<dbReference type="InterPro" id="IPR001867">
    <property type="entry name" value="OmpR/PhoB-type_DNA-bd"/>
</dbReference>
<dbReference type="Proteomes" id="UP000570851">
    <property type="component" value="Unassembled WGS sequence"/>
</dbReference>
<dbReference type="Gene3D" id="6.10.250.690">
    <property type="match status" value="1"/>
</dbReference>
<dbReference type="PANTHER" id="PTHR48111:SF15">
    <property type="entry name" value="OMPR SUBFAMILY"/>
    <property type="match status" value="1"/>
</dbReference>
<dbReference type="SUPFAM" id="SSF52172">
    <property type="entry name" value="CheY-like"/>
    <property type="match status" value="1"/>
</dbReference>
<dbReference type="Pfam" id="PF00072">
    <property type="entry name" value="Response_reg"/>
    <property type="match status" value="1"/>
</dbReference>
<evidence type="ECO:0000259" key="4">
    <source>
        <dbReference type="PROSITE" id="PS50110"/>
    </source>
</evidence>
<keyword evidence="1 3" id="KW-0238">DNA-binding</keyword>
<dbReference type="GeneID" id="58721628"/>
<dbReference type="InterPro" id="IPR036388">
    <property type="entry name" value="WH-like_DNA-bd_sf"/>
</dbReference>
<feature type="DNA-binding region" description="OmpR/PhoB-type" evidence="3">
    <location>
        <begin position="124"/>
        <end position="223"/>
    </location>
</feature>